<sequence length="43" mass="4845">MKAEPSSGLYIITQEKSELKLAFFLITQKVLIVLSFNISTKLT</sequence>
<accession>A0ABR9E747</accession>
<name>A0ABR9E747_9GAMM</name>
<evidence type="ECO:0000313" key="3">
    <source>
        <dbReference type="Proteomes" id="UP000615755"/>
    </source>
</evidence>
<keyword evidence="1" id="KW-0812">Transmembrane</keyword>
<dbReference type="EMBL" id="AQGV01000011">
    <property type="protein sequence ID" value="MBE0366821.1"/>
    <property type="molecule type" value="Genomic_DNA"/>
</dbReference>
<keyword evidence="1" id="KW-0472">Membrane</keyword>
<protein>
    <recommendedName>
        <fullName evidence="4">Orphan protein</fullName>
    </recommendedName>
</protein>
<gene>
    <name evidence="2" type="ORF">PAUR_a0068</name>
</gene>
<comment type="caution">
    <text evidence="2">The sequence shown here is derived from an EMBL/GenBank/DDBJ whole genome shotgun (WGS) entry which is preliminary data.</text>
</comment>
<dbReference type="Proteomes" id="UP000615755">
    <property type="component" value="Unassembled WGS sequence"/>
</dbReference>
<evidence type="ECO:0000256" key="1">
    <source>
        <dbReference type="SAM" id="Phobius"/>
    </source>
</evidence>
<organism evidence="2 3">
    <name type="scientific">Pseudoalteromonas aurantia 208</name>
    <dbReference type="NCBI Taxonomy" id="1314867"/>
    <lineage>
        <taxon>Bacteria</taxon>
        <taxon>Pseudomonadati</taxon>
        <taxon>Pseudomonadota</taxon>
        <taxon>Gammaproteobacteria</taxon>
        <taxon>Alteromonadales</taxon>
        <taxon>Pseudoalteromonadaceae</taxon>
        <taxon>Pseudoalteromonas</taxon>
    </lineage>
</organism>
<keyword evidence="1" id="KW-1133">Transmembrane helix</keyword>
<feature type="transmembrane region" description="Helical" evidence="1">
    <location>
        <begin position="21"/>
        <end position="38"/>
    </location>
</feature>
<keyword evidence="3" id="KW-1185">Reference proteome</keyword>
<evidence type="ECO:0008006" key="4">
    <source>
        <dbReference type="Google" id="ProtNLM"/>
    </source>
</evidence>
<reference evidence="2 3" key="1">
    <citation type="submission" date="2015-03" db="EMBL/GenBank/DDBJ databases">
        <title>Genome sequence of Pseudoalteromonas aurantia.</title>
        <authorList>
            <person name="Xie B.-B."/>
            <person name="Rong J.-C."/>
            <person name="Qin Q.-L."/>
            <person name="Zhang Y.-Z."/>
        </authorList>
    </citation>
    <scope>NUCLEOTIDE SEQUENCE [LARGE SCALE GENOMIC DNA]</scope>
    <source>
        <strain evidence="2 3">208</strain>
    </source>
</reference>
<proteinExistence type="predicted"/>
<evidence type="ECO:0000313" key="2">
    <source>
        <dbReference type="EMBL" id="MBE0366821.1"/>
    </source>
</evidence>